<dbReference type="FunFam" id="3.40.30.10:FF:000013">
    <property type="entry name" value="Blast:Protein SCO1 homolog, mitochondrial"/>
    <property type="match status" value="1"/>
</dbReference>
<reference evidence="7 8" key="1">
    <citation type="journal article" date="2014" name="ISME J.">
        <title>Ecophysiology of Thioploca ingrica as revealed by the complete genome sequence supplemented with proteomic evidence.</title>
        <authorList>
            <person name="Kojima H."/>
            <person name="Ogura Y."/>
            <person name="Yamamoto N."/>
            <person name="Togashi T."/>
            <person name="Mori H."/>
            <person name="Watanabe T."/>
            <person name="Nemoto F."/>
            <person name="Kurokawa K."/>
            <person name="Hayashi T."/>
            <person name="Fukui M."/>
        </authorList>
    </citation>
    <scope>NUCLEOTIDE SEQUENCE [LARGE SCALE GENOMIC DNA]</scope>
</reference>
<keyword evidence="8" id="KW-1185">Reference proteome</keyword>
<comment type="similarity">
    <text evidence="1">Belongs to the SCO1/2 family.</text>
</comment>
<dbReference type="Pfam" id="PF02630">
    <property type="entry name" value="SCO1-SenC"/>
    <property type="match status" value="1"/>
</dbReference>
<dbReference type="Proteomes" id="UP000031623">
    <property type="component" value="Chromosome"/>
</dbReference>
<dbReference type="SUPFAM" id="SSF52833">
    <property type="entry name" value="Thioredoxin-like"/>
    <property type="match status" value="1"/>
</dbReference>
<evidence type="ECO:0000313" key="8">
    <source>
        <dbReference type="Proteomes" id="UP000031623"/>
    </source>
</evidence>
<keyword evidence="2 3" id="KW-0186">Copper</keyword>
<dbReference type="Gene3D" id="3.40.30.10">
    <property type="entry name" value="Glutaredoxin"/>
    <property type="match status" value="1"/>
</dbReference>
<dbReference type="InterPro" id="IPR003782">
    <property type="entry name" value="SCO1/SenC"/>
</dbReference>
<evidence type="ECO:0000256" key="4">
    <source>
        <dbReference type="PIRSR" id="PIRSR603782-2"/>
    </source>
</evidence>
<name>A0A090AGQ6_9GAMM</name>
<keyword evidence="5" id="KW-0812">Transmembrane</keyword>
<keyword evidence="5" id="KW-1133">Transmembrane helix</keyword>
<feature type="domain" description="Thioredoxin" evidence="6">
    <location>
        <begin position="28"/>
        <end position="194"/>
    </location>
</feature>
<dbReference type="KEGG" id="tig:THII_0110"/>
<dbReference type="InterPro" id="IPR013766">
    <property type="entry name" value="Thioredoxin_domain"/>
</dbReference>
<accession>A0A090AGQ6</accession>
<dbReference type="CDD" id="cd02968">
    <property type="entry name" value="SCO"/>
    <property type="match status" value="1"/>
</dbReference>
<evidence type="ECO:0000259" key="6">
    <source>
        <dbReference type="PROSITE" id="PS51352"/>
    </source>
</evidence>
<organism evidence="7 8">
    <name type="scientific">Thioploca ingrica</name>
    <dbReference type="NCBI Taxonomy" id="40754"/>
    <lineage>
        <taxon>Bacteria</taxon>
        <taxon>Pseudomonadati</taxon>
        <taxon>Pseudomonadota</taxon>
        <taxon>Gammaproteobacteria</taxon>
        <taxon>Thiotrichales</taxon>
        <taxon>Thiotrichaceae</taxon>
        <taxon>Thioploca</taxon>
    </lineage>
</organism>
<dbReference type="STRING" id="40754.THII_0110"/>
<keyword evidence="4" id="KW-1015">Disulfide bond</keyword>
<evidence type="ECO:0000256" key="2">
    <source>
        <dbReference type="ARBA" id="ARBA00023008"/>
    </source>
</evidence>
<dbReference type="PROSITE" id="PS51352">
    <property type="entry name" value="THIOREDOXIN_2"/>
    <property type="match status" value="1"/>
</dbReference>
<feature type="binding site" evidence="3">
    <location>
        <position position="66"/>
    </location>
    <ligand>
        <name>Cu cation</name>
        <dbReference type="ChEBI" id="CHEBI:23378"/>
    </ligand>
</feature>
<feature type="binding site" evidence="3">
    <location>
        <position position="158"/>
    </location>
    <ligand>
        <name>Cu cation</name>
        <dbReference type="ChEBI" id="CHEBI:23378"/>
    </ligand>
</feature>
<evidence type="ECO:0000313" key="7">
    <source>
        <dbReference type="EMBL" id="BAP54407.1"/>
    </source>
</evidence>
<dbReference type="HOGENOM" id="CLU_050131_3_3_6"/>
<evidence type="ECO:0000256" key="1">
    <source>
        <dbReference type="ARBA" id="ARBA00010996"/>
    </source>
</evidence>
<keyword evidence="5" id="KW-0472">Membrane</keyword>
<dbReference type="EMBL" id="AP014633">
    <property type="protein sequence ID" value="BAP54407.1"/>
    <property type="molecule type" value="Genomic_DNA"/>
</dbReference>
<feature type="binding site" evidence="3">
    <location>
        <position position="70"/>
    </location>
    <ligand>
        <name>Cu cation</name>
        <dbReference type="ChEBI" id="CHEBI:23378"/>
    </ligand>
</feature>
<dbReference type="OrthoDB" id="9790194at2"/>
<evidence type="ECO:0000256" key="3">
    <source>
        <dbReference type="PIRSR" id="PIRSR603782-1"/>
    </source>
</evidence>
<evidence type="ECO:0000256" key="5">
    <source>
        <dbReference type="SAM" id="Phobius"/>
    </source>
</evidence>
<sequence length="199" mass="22487">MQFKVARLWLFSLSIVLIGIGYILWPVSVKTKQLTDFNLTQHQGGAFTLAHLKGKWSFIFFGYTHCPDICPVTLTLLRQVKQKLTAHPEYVDDTQYIFVSVDGQRDTPEKLAKYVNYFDPQLIGASGTEQQVNALTRQLGIVYIRQPEATAGQYFIDHSATIVLINPQGEIAEQFTAPHAVATIVDRYVKIRQPVKESS</sequence>
<keyword evidence="3" id="KW-0479">Metal-binding</keyword>
<dbReference type="InterPro" id="IPR036249">
    <property type="entry name" value="Thioredoxin-like_sf"/>
</dbReference>
<dbReference type="GO" id="GO:0046872">
    <property type="term" value="F:metal ion binding"/>
    <property type="evidence" value="ECO:0007669"/>
    <property type="project" value="UniProtKB-KW"/>
</dbReference>
<feature type="transmembrane region" description="Helical" evidence="5">
    <location>
        <begin position="6"/>
        <end position="25"/>
    </location>
</feature>
<gene>
    <name evidence="7" type="ORF">THII_0110</name>
</gene>
<dbReference type="AlphaFoldDB" id="A0A090AGQ6"/>
<protein>
    <recommendedName>
        <fullName evidence="6">Thioredoxin domain-containing protein</fullName>
    </recommendedName>
</protein>
<dbReference type="PANTHER" id="PTHR12151">
    <property type="entry name" value="ELECTRON TRANSPORT PROTIN SCO1/SENC FAMILY MEMBER"/>
    <property type="match status" value="1"/>
</dbReference>
<feature type="disulfide bond" description="Redox-active" evidence="4">
    <location>
        <begin position="66"/>
        <end position="70"/>
    </location>
</feature>
<dbReference type="PANTHER" id="PTHR12151:SF25">
    <property type="entry name" value="LINALOOL DEHYDRATASE_ISOMERASE DOMAIN-CONTAINING PROTEIN"/>
    <property type="match status" value="1"/>
</dbReference>
<proteinExistence type="inferred from homology"/>